<sequence>MMQKFENREPIIGDDPQPTSTRMRKSFEFLRRQHTAASLQNSTHLRVLVPDLKLGSKFHHEKSNSKTTISLFSNSATHHPSRHVALIIDNLDPLLLPKKLKSRSRVNGWAWTGLEACNLVNEETNDREILTGLAGYDGLEIPSQSVNRRDES</sequence>
<accession>A0A540N7P1</accession>
<name>A0A540N7P1_MALBA</name>
<organism evidence="2 3">
    <name type="scientific">Malus baccata</name>
    <name type="common">Siberian crab apple</name>
    <name type="synonym">Pyrus baccata</name>
    <dbReference type="NCBI Taxonomy" id="106549"/>
    <lineage>
        <taxon>Eukaryota</taxon>
        <taxon>Viridiplantae</taxon>
        <taxon>Streptophyta</taxon>
        <taxon>Embryophyta</taxon>
        <taxon>Tracheophyta</taxon>
        <taxon>Spermatophyta</taxon>
        <taxon>Magnoliopsida</taxon>
        <taxon>eudicotyledons</taxon>
        <taxon>Gunneridae</taxon>
        <taxon>Pentapetalae</taxon>
        <taxon>rosids</taxon>
        <taxon>fabids</taxon>
        <taxon>Rosales</taxon>
        <taxon>Rosaceae</taxon>
        <taxon>Amygdaloideae</taxon>
        <taxon>Maleae</taxon>
        <taxon>Malus</taxon>
    </lineage>
</organism>
<protein>
    <submittedName>
        <fullName evidence="2">Uncharacterized protein</fullName>
    </submittedName>
</protein>
<evidence type="ECO:0000313" key="2">
    <source>
        <dbReference type="EMBL" id="TQE07062.1"/>
    </source>
</evidence>
<dbReference type="Proteomes" id="UP000315295">
    <property type="component" value="Unassembled WGS sequence"/>
</dbReference>
<feature type="compositionally biased region" description="Basic and acidic residues" evidence="1">
    <location>
        <begin position="1"/>
        <end position="11"/>
    </location>
</feature>
<dbReference type="AlphaFoldDB" id="A0A540N7P1"/>
<gene>
    <name evidence="2" type="ORF">C1H46_007330</name>
</gene>
<comment type="caution">
    <text evidence="2">The sequence shown here is derived from an EMBL/GenBank/DDBJ whole genome shotgun (WGS) entry which is preliminary data.</text>
</comment>
<evidence type="ECO:0000256" key="1">
    <source>
        <dbReference type="SAM" id="MobiDB-lite"/>
    </source>
</evidence>
<evidence type="ECO:0000313" key="3">
    <source>
        <dbReference type="Proteomes" id="UP000315295"/>
    </source>
</evidence>
<feature type="region of interest" description="Disordered" evidence="1">
    <location>
        <begin position="1"/>
        <end position="21"/>
    </location>
</feature>
<dbReference type="EMBL" id="VIEB01000092">
    <property type="protein sequence ID" value="TQE07062.1"/>
    <property type="molecule type" value="Genomic_DNA"/>
</dbReference>
<reference evidence="2 3" key="1">
    <citation type="journal article" date="2019" name="G3 (Bethesda)">
        <title>Sequencing of a Wild Apple (Malus baccata) Genome Unravels the Differences Between Cultivated and Wild Apple Species Regarding Disease Resistance and Cold Tolerance.</title>
        <authorList>
            <person name="Chen X."/>
        </authorList>
    </citation>
    <scope>NUCLEOTIDE SEQUENCE [LARGE SCALE GENOMIC DNA]</scope>
    <source>
        <strain evidence="3">cv. Shandingzi</strain>
        <tissue evidence="2">Leaves</tissue>
    </source>
</reference>
<proteinExistence type="predicted"/>
<keyword evidence="3" id="KW-1185">Reference proteome</keyword>